<evidence type="ECO:0000256" key="6">
    <source>
        <dbReference type="ARBA" id="ARBA00022989"/>
    </source>
</evidence>
<dbReference type="AlphaFoldDB" id="A9UMX3"/>
<dbReference type="GO" id="GO:0016020">
    <property type="term" value="C:membrane"/>
    <property type="evidence" value="ECO:0007669"/>
    <property type="project" value="UniProtKB-SubCell"/>
</dbReference>
<reference evidence="15" key="1">
    <citation type="journal article" date="2008" name="Curr. Biol.">
        <title>Evolution and functional diversity of jellyfish opsins.</title>
        <authorList>
            <person name="Suga H."/>
            <person name="Schmid V."/>
            <person name="Gehring W.J."/>
        </authorList>
    </citation>
    <scope>NUCLEOTIDE SEQUENCE</scope>
</reference>
<dbReference type="CDD" id="cd14969">
    <property type="entry name" value="7tmA_Opsins_type2_animals"/>
    <property type="match status" value="1"/>
</dbReference>
<evidence type="ECO:0000313" key="15">
    <source>
        <dbReference type="EMBL" id="FAA00390.1"/>
    </source>
</evidence>
<feature type="transmembrane region" description="Helical" evidence="13">
    <location>
        <begin position="265"/>
        <end position="284"/>
    </location>
</feature>
<dbReference type="FunFam" id="1.20.1070.10:FF:000219">
    <property type="entry name" value="Opsin 5-like 2"/>
    <property type="match status" value="1"/>
</dbReference>
<proteinExistence type="inferred from homology"/>
<evidence type="ECO:0000256" key="5">
    <source>
        <dbReference type="ARBA" id="ARBA00022925"/>
    </source>
</evidence>
<keyword evidence="11 12" id="KW-0807">Transducer</keyword>
<comment type="subcellular location">
    <subcellularLocation>
        <location evidence="1">Membrane</location>
        <topology evidence="1">Multi-pass membrane protein</topology>
    </subcellularLocation>
</comment>
<keyword evidence="2" id="KW-0600">Photoreceptor protein</keyword>
<evidence type="ECO:0000259" key="14">
    <source>
        <dbReference type="PROSITE" id="PS50262"/>
    </source>
</evidence>
<dbReference type="HOGENOM" id="CLU_009579_3_0_1"/>
<feature type="transmembrane region" description="Helical" evidence="13">
    <location>
        <begin position="45"/>
        <end position="69"/>
    </location>
</feature>
<dbReference type="InterPro" id="IPR017452">
    <property type="entry name" value="GPCR_Rhodpsn_7TM"/>
</dbReference>
<evidence type="ECO:0000256" key="8">
    <source>
        <dbReference type="ARBA" id="ARBA00023040"/>
    </source>
</evidence>
<name>A9UMX3_NEMVE</name>
<dbReference type="GO" id="GO:0004930">
    <property type="term" value="F:G protein-coupled receptor activity"/>
    <property type="evidence" value="ECO:0007669"/>
    <property type="project" value="UniProtKB-KW"/>
</dbReference>
<dbReference type="SUPFAM" id="SSF81321">
    <property type="entry name" value="Family A G protein-coupled receptor-like"/>
    <property type="match status" value="1"/>
</dbReference>
<keyword evidence="7" id="KW-0157">Chromophore</keyword>
<dbReference type="InterPro" id="IPR050125">
    <property type="entry name" value="GPCR_opsins"/>
</dbReference>
<evidence type="ECO:0000256" key="1">
    <source>
        <dbReference type="ARBA" id="ARBA00004141"/>
    </source>
</evidence>
<dbReference type="EMBL" id="BR000663">
    <property type="protein sequence ID" value="FAA00390.1"/>
    <property type="molecule type" value="Genomic_DNA"/>
</dbReference>
<evidence type="ECO:0000256" key="9">
    <source>
        <dbReference type="ARBA" id="ARBA00023136"/>
    </source>
</evidence>
<comment type="similarity">
    <text evidence="12">Belongs to the G-protein coupled receptor 1 family.</text>
</comment>
<keyword evidence="4 12" id="KW-0812">Transmembrane</keyword>
<dbReference type="PANTHER" id="PTHR24240">
    <property type="entry name" value="OPSIN"/>
    <property type="match status" value="1"/>
</dbReference>
<dbReference type="Pfam" id="PF00001">
    <property type="entry name" value="7tm_1"/>
    <property type="match status" value="1"/>
</dbReference>
<feature type="transmembrane region" description="Helical" evidence="13">
    <location>
        <begin position="12"/>
        <end position="33"/>
    </location>
</feature>
<keyword evidence="6 13" id="KW-1133">Transmembrane helix</keyword>
<dbReference type="GO" id="GO:0009881">
    <property type="term" value="F:photoreceptor activity"/>
    <property type="evidence" value="ECO:0007669"/>
    <property type="project" value="UniProtKB-KW"/>
</dbReference>
<dbReference type="PROSITE" id="PS00237">
    <property type="entry name" value="G_PROTEIN_RECEP_F1_1"/>
    <property type="match status" value="1"/>
</dbReference>
<dbReference type="Gene3D" id="1.20.1070.10">
    <property type="entry name" value="Rhodopsin 7-helix transmembrane proteins"/>
    <property type="match status" value="1"/>
</dbReference>
<feature type="transmembrane region" description="Helical" evidence="13">
    <location>
        <begin position="81"/>
        <end position="101"/>
    </location>
</feature>
<organism evidence="15">
    <name type="scientific">Nematostella vectensis</name>
    <name type="common">Starlet sea anemone</name>
    <dbReference type="NCBI Taxonomy" id="45351"/>
    <lineage>
        <taxon>Eukaryota</taxon>
        <taxon>Metazoa</taxon>
        <taxon>Cnidaria</taxon>
        <taxon>Anthozoa</taxon>
        <taxon>Hexacorallia</taxon>
        <taxon>Actiniaria</taxon>
        <taxon>Edwardsiidae</taxon>
        <taxon>Nematostella</taxon>
    </lineage>
</organism>
<feature type="transmembrane region" description="Helical" evidence="13">
    <location>
        <begin position="226"/>
        <end position="245"/>
    </location>
</feature>
<dbReference type="PROSITE" id="PS50262">
    <property type="entry name" value="G_PROTEIN_RECEP_F1_2"/>
    <property type="match status" value="1"/>
</dbReference>
<protein>
    <submittedName>
        <fullName evidence="15">Opsin</fullName>
    </submittedName>
</protein>
<evidence type="ECO:0000256" key="4">
    <source>
        <dbReference type="ARBA" id="ARBA00022692"/>
    </source>
</evidence>
<accession>A9UMX3</accession>
<evidence type="ECO:0000256" key="7">
    <source>
        <dbReference type="ARBA" id="ARBA00022991"/>
    </source>
</evidence>
<keyword evidence="5" id="KW-0681">Retinal protein</keyword>
<keyword evidence="10 12" id="KW-0675">Receptor</keyword>
<evidence type="ECO:0000256" key="11">
    <source>
        <dbReference type="ARBA" id="ARBA00023224"/>
    </source>
</evidence>
<evidence type="ECO:0000256" key="3">
    <source>
        <dbReference type="ARBA" id="ARBA00022606"/>
    </source>
</evidence>
<dbReference type="InterPro" id="IPR027430">
    <property type="entry name" value="Retinal_BS"/>
</dbReference>
<evidence type="ECO:0000256" key="2">
    <source>
        <dbReference type="ARBA" id="ARBA00022543"/>
    </source>
</evidence>
<feature type="transmembrane region" description="Helical" evidence="13">
    <location>
        <begin position="169"/>
        <end position="197"/>
    </location>
</feature>
<keyword evidence="9 13" id="KW-0472">Membrane</keyword>
<feature type="transmembrane region" description="Helical" evidence="13">
    <location>
        <begin position="122"/>
        <end position="142"/>
    </location>
</feature>
<dbReference type="PRINTS" id="PR00237">
    <property type="entry name" value="GPCRRHODOPSN"/>
</dbReference>
<evidence type="ECO:0000256" key="13">
    <source>
        <dbReference type="SAM" id="Phobius"/>
    </source>
</evidence>
<dbReference type="InterPro" id="IPR000276">
    <property type="entry name" value="GPCR_Rhodpsn"/>
</dbReference>
<dbReference type="PROSITE" id="PS00238">
    <property type="entry name" value="OPSIN"/>
    <property type="match status" value="1"/>
</dbReference>
<sequence length="345" mass="38508">MELFTSYHAITVMYSLLAAGAFVLNGIVLIIFLATRSLRTIPNMILLSMAWADWLMACLADAVGAYANANNWPSMVGGLCVYYGFITTALGLTSMIHLTALSVERFVTVTIPMTRPITETQMLLVVTFLWAFSFLWAIFPLVGWSSYGPEPGYAACSIAWYRQDLNNMSYILCLFMFFFFLPIVIMIACFSSIYFTVRKLTRDSMRRWGASSDSTQQTLAAERKTAWMSFIMVLAFLFAWVPYAVVSLYASFGGVTTIPKLMSTLPAMLAKTSACYNPIIYFFMYSKFRKAFQRFFFKNVITPSQTGGSSTINSASVIPTSFPRASYAVRSSSVLPSSTASHQEP</sequence>
<feature type="domain" description="G-protein coupled receptors family 1 profile" evidence="14">
    <location>
        <begin position="24"/>
        <end position="281"/>
    </location>
</feature>
<keyword evidence="3" id="KW-0716">Sensory transduction</keyword>
<evidence type="ECO:0000256" key="12">
    <source>
        <dbReference type="RuleBase" id="RU000688"/>
    </source>
</evidence>
<gene>
    <name evidence="15" type="primary">Nvop11</name>
</gene>
<dbReference type="GO" id="GO:0007602">
    <property type="term" value="P:phototransduction"/>
    <property type="evidence" value="ECO:0007669"/>
    <property type="project" value="UniProtKB-KW"/>
</dbReference>
<evidence type="ECO:0000256" key="10">
    <source>
        <dbReference type="ARBA" id="ARBA00023170"/>
    </source>
</evidence>
<keyword evidence="8 12" id="KW-0297">G-protein coupled receptor</keyword>